<gene>
    <name evidence="6" type="ORF">J9317_03550</name>
</gene>
<evidence type="ECO:0000256" key="1">
    <source>
        <dbReference type="ARBA" id="ARBA00022598"/>
    </source>
</evidence>
<comment type="caution">
    <text evidence="6">The sequence shown here is derived from an EMBL/GenBank/DDBJ whole genome shotgun (WGS) entry which is preliminary data.</text>
</comment>
<sequence>MKTIIFIAVNKSGSSREAVKAAEQLGYYTVVFTDREKQIQDRKEYPDVHQLILSNLSDLGMLRNQIESLKLRGNEIAAITSFVDQHVYTASVLADEFCHNYLSSDAIFVMENKEETRKHFSAEPYTPAFLLIEEDSKLDMKTSIEKVNYPAMVKCSKSTGSKDVFFCANRNVLLKHVTRLREKDPGETLIIEEYIDGEQYLVEVLVFKGQIRTAAIVKQEITRGKRFIITGYGVLAEVQPGLEEGITKIIQSIVSSLKINNGAFHLELRLTDRGWKLIEINPRISGGAMNKMIQAAFGYSLVKETLKMLLGDSPSLERQTNQFVFTQHVIIENKGVLEKVTGKGRAINTPGVVEVYIKPRKGTFITPPLSMGHRYAYVIAAGDSMEKAESSAKRAANEIVFHIREEGQKNTRIE</sequence>
<dbReference type="SUPFAM" id="SSF56059">
    <property type="entry name" value="Glutathione synthetase ATP-binding domain-like"/>
    <property type="match status" value="1"/>
</dbReference>
<dbReference type="InterPro" id="IPR041472">
    <property type="entry name" value="BL00235/CARNS1_N"/>
</dbReference>
<dbReference type="PROSITE" id="PS50975">
    <property type="entry name" value="ATP_GRASP"/>
    <property type="match status" value="1"/>
</dbReference>
<dbReference type="EMBL" id="JAGVRK010000001">
    <property type="protein sequence ID" value="MBS2967849.1"/>
    <property type="molecule type" value="Genomic_DNA"/>
</dbReference>
<evidence type="ECO:0000256" key="3">
    <source>
        <dbReference type="ARBA" id="ARBA00022840"/>
    </source>
</evidence>
<keyword evidence="2 4" id="KW-0547">Nucleotide-binding</keyword>
<feature type="domain" description="ATP-grasp" evidence="5">
    <location>
        <begin position="116"/>
        <end position="310"/>
    </location>
</feature>
<reference evidence="6 7" key="1">
    <citation type="submission" date="2021-04" db="EMBL/GenBank/DDBJ databases">
        <title>Metabacillus sp. strain KIGAM252 whole genome sequence.</title>
        <authorList>
            <person name="Seo M.-J."/>
            <person name="Cho E.-S."/>
            <person name="Hwang C.Y."/>
            <person name="Yoon D.J."/>
        </authorList>
    </citation>
    <scope>NUCLEOTIDE SEQUENCE [LARGE SCALE GENOMIC DNA]</scope>
    <source>
        <strain evidence="6 7">KIGAM252</strain>
    </source>
</reference>
<dbReference type="Pfam" id="PF13535">
    <property type="entry name" value="ATP-grasp_4"/>
    <property type="match status" value="1"/>
</dbReference>
<dbReference type="PANTHER" id="PTHR43585:SF2">
    <property type="entry name" value="ATP-GRASP ENZYME FSQD"/>
    <property type="match status" value="1"/>
</dbReference>
<keyword evidence="1" id="KW-0436">Ligase</keyword>
<organism evidence="6 7">
    <name type="scientific">Metabacillus flavus</name>
    <dbReference type="NCBI Taxonomy" id="2823519"/>
    <lineage>
        <taxon>Bacteria</taxon>
        <taxon>Bacillati</taxon>
        <taxon>Bacillota</taxon>
        <taxon>Bacilli</taxon>
        <taxon>Bacillales</taxon>
        <taxon>Bacillaceae</taxon>
        <taxon>Metabacillus</taxon>
    </lineage>
</organism>
<dbReference type="InterPro" id="IPR011761">
    <property type="entry name" value="ATP-grasp"/>
</dbReference>
<evidence type="ECO:0000256" key="2">
    <source>
        <dbReference type="ARBA" id="ARBA00022741"/>
    </source>
</evidence>
<dbReference type="Proteomes" id="UP000682403">
    <property type="component" value="Unassembled WGS sequence"/>
</dbReference>
<evidence type="ECO:0000313" key="7">
    <source>
        <dbReference type="Proteomes" id="UP000682403"/>
    </source>
</evidence>
<dbReference type="InterPro" id="IPR040570">
    <property type="entry name" value="LAL_C2"/>
</dbReference>
<accession>A0ABS5LBL2</accession>
<dbReference type="Gene3D" id="3.30.470.20">
    <property type="entry name" value="ATP-grasp fold, B domain"/>
    <property type="match status" value="1"/>
</dbReference>
<dbReference type="PANTHER" id="PTHR43585">
    <property type="entry name" value="FUMIPYRROLE BIOSYNTHESIS PROTEIN C"/>
    <property type="match status" value="1"/>
</dbReference>
<dbReference type="Pfam" id="PF18130">
    <property type="entry name" value="ATPgrasp_N"/>
    <property type="match status" value="1"/>
</dbReference>
<keyword evidence="7" id="KW-1185">Reference proteome</keyword>
<dbReference type="InterPro" id="IPR052032">
    <property type="entry name" value="ATP-dep_AA_Ligase"/>
</dbReference>
<evidence type="ECO:0000259" key="5">
    <source>
        <dbReference type="PROSITE" id="PS50975"/>
    </source>
</evidence>
<dbReference type="Pfam" id="PF18603">
    <property type="entry name" value="LAL_C2"/>
    <property type="match status" value="1"/>
</dbReference>
<evidence type="ECO:0000313" key="6">
    <source>
        <dbReference type="EMBL" id="MBS2967849.1"/>
    </source>
</evidence>
<name>A0ABS5LBL2_9BACI</name>
<protein>
    <submittedName>
        <fullName evidence="6">ATP-grasp domain-containing protein</fullName>
    </submittedName>
</protein>
<dbReference type="RefSeq" id="WP_211556510.1">
    <property type="nucleotide sequence ID" value="NZ_JAGVRK010000001.1"/>
</dbReference>
<evidence type="ECO:0000256" key="4">
    <source>
        <dbReference type="PROSITE-ProRule" id="PRU00409"/>
    </source>
</evidence>
<proteinExistence type="predicted"/>
<keyword evidence="3 4" id="KW-0067">ATP-binding</keyword>